<keyword evidence="2" id="KW-1185">Reference proteome</keyword>
<dbReference type="AlphaFoldDB" id="G9QIU6"/>
<dbReference type="SUPFAM" id="SSF56059">
    <property type="entry name" value="Glutathione synthetase ATP-binding domain-like"/>
    <property type="match status" value="1"/>
</dbReference>
<dbReference type="EMBL" id="ACWF01000047">
    <property type="protein sequence ID" value="EHL78921.1"/>
    <property type="molecule type" value="Genomic_DNA"/>
</dbReference>
<comment type="caution">
    <text evidence="1">The sequence shown here is derived from an EMBL/GenBank/DDBJ whole genome shotgun (WGS) entry which is preliminary data.</text>
</comment>
<organism evidence="1 2">
    <name type="scientific">Bacillus smithii 7_3_47FAA</name>
    <dbReference type="NCBI Taxonomy" id="665952"/>
    <lineage>
        <taxon>Bacteria</taxon>
        <taxon>Bacillati</taxon>
        <taxon>Bacillota</taxon>
        <taxon>Bacilli</taxon>
        <taxon>Bacillales</taxon>
        <taxon>Bacillaceae</taxon>
        <taxon>Bacillus</taxon>
    </lineage>
</organism>
<accession>G9QIU6</accession>
<dbReference type="HOGENOM" id="CLU_044334_0_0_9"/>
<proteinExistence type="predicted"/>
<dbReference type="PATRIC" id="fig|665952.3.peg.884"/>
<sequence length="395" mass="45369">MNIYYDADHQKWHHNNSDHTFFIFGSDELHPLKNGNKTEKEFTVTPKKGKIGPLVGILTGCAADGTYYGNIPLFKNIQMALQAKGGLSFIFCLDGINDNFIDGSIYHIESETWVDARFPFPDLVYNRMPSRAKEKSRSFQNFVRILGNKGIPFFNPSYLNKWEVYQAFKKDKFLSDYLPETRPFQNLDSFQSFLSEKKRLYAKHRSLSQGNGIDLLILGENGAVTCQNVHQKRQYPSIESCYADRKEEWTGQYILQEAVETEKINGNKYDFRVLVHYQNKNYIVTGIGVRVSTKQQITTHTTNGGKRIPFQHLASPALEKQISNLANACGHQLSKEFDFFGEFSMDIGKKKTGELVLFEVNAKPMSFDEIEIEKKRLEHITQLFFEKTNFEGAKG</sequence>
<evidence type="ECO:0000313" key="2">
    <source>
        <dbReference type="Proteomes" id="UP000011747"/>
    </source>
</evidence>
<evidence type="ECO:0008006" key="3">
    <source>
        <dbReference type="Google" id="ProtNLM"/>
    </source>
</evidence>
<reference evidence="1 2" key="1">
    <citation type="submission" date="2011-09" db="EMBL/GenBank/DDBJ databases">
        <title>The Genome Sequence of Bacillus smithii 7_3_47FAA.</title>
        <authorList>
            <consortium name="The Broad Institute Genome Sequencing Platform"/>
            <person name="Earl A."/>
            <person name="Ward D."/>
            <person name="Feldgarden M."/>
            <person name="Gevers D."/>
            <person name="Daigneault M."/>
            <person name="Strauss J."/>
            <person name="Allen-Vercoe E."/>
            <person name="Young S.K."/>
            <person name="Zeng Q."/>
            <person name="Gargeya S."/>
            <person name="Fitzgerald M."/>
            <person name="Haas B."/>
            <person name="Abouelleil A."/>
            <person name="Alvarado L."/>
            <person name="Arachchi H.M."/>
            <person name="Berlin A."/>
            <person name="Brown A."/>
            <person name="Chapman S.B."/>
            <person name="Chen Z."/>
            <person name="Dunbar C."/>
            <person name="Freedman E."/>
            <person name="Gearin G."/>
            <person name="Goldberg J."/>
            <person name="Griggs A."/>
            <person name="Gujja S."/>
            <person name="Heiman D."/>
            <person name="Howarth C."/>
            <person name="Larson L."/>
            <person name="Lui A."/>
            <person name="MacDonald P.J.P."/>
            <person name="Montmayeur A."/>
            <person name="Murphy C."/>
            <person name="Neiman D."/>
            <person name="Pearson M."/>
            <person name="Priest M."/>
            <person name="Roberts A."/>
            <person name="Saif S."/>
            <person name="Shea T."/>
            <person name="Shenoy N."/>
            <person name="Sisk P."/>
            <person name="Stolte C."/>
            <person name="Sykes S."/>
            <person name="Wortman J."/>
            <person name="Nusbaum C."/>
            <person name="Birren B."/>
        </authorList>
    </citation>
    <scope>NUCLEOTIDE SEQUENCE [LARGE SCALE GENOMIC DNA]</scope>
    <source>
        <strain evidence="1 2">7_3_47FAA</strain>
    </source>
</reference>
<evidence type="ECO:0000313" key="1">
    <source>
        <dbReference type="EMBL" id="EHL78921.1"/>
    </source>
</evidence>
<name>G9QIU6_9BACI</name>
<protein>
    <recommendedName>
        <fullName evidence="3">ATP-grasp domain-containing protein</fullName>
    </recommendedName>
</protein>
<gene>
    <name evidence="1" type="ORF">HMPREF1015_02107</name>
</gene>
<dbReference type="Pfam" id="PF14398">
    <property type="entry name" value="ATPgrasp_YheCD"/>
    <property type="match status" value="1"/>
</dbReference>
<dbReference type="Gene3D" id="3.30.470.20">
    <property type="entry name" value="ATP-grasp fold, B domain"/>
    <property type="match status" value="1"/>
</dbReference>
<dbReference type="InterPro" id="IPR026838">
    <property type="entry name" value="YheC/D"/>
</dbReference>
<dbReference type="Proteomes" id="UP000011747">
    <property type="component" value="Unassembled WGS sequence"/>
</dbReference>
<dbReference type="RefSeq" id="WP_003353181.1">
    <property type="nucleotide sequence ID" value="NZ_JH414745.1"/>
</dbReference>